<keyword evidence="3" id="KW-0004">4Fe-4S</keyword>
<feature type="domain" description="NADH:ubiquinone oxidoreductase-like 20kDa subunit" evidence="7">
    <location>
        <begin position="55"/>
        <end position="165"/>
    </location>
</feature>
<dbReference type="RefSeq" id="WP_153974448.1">
    <property type="nucleotide sequence ID" value="NZ_CP039268.1"/>
</dbReference>
<proteinExistence type="inferred from homology"/>
<dbReference type="OrthoDB" id="9786737at2"/>
<name>A0A6I6EBC4_THETI</name>
<protein>
    <submittedName>
        <fullName evidence="8">NADH-quinone oxidoreductase subunit NuoB</fullName>
        <ecNumber evidence="8">1.6.5.11</ecNumber>
    </submittedName>
</protein>
<dbReference type="GO" id="GO:0046872">
    <property type="term" value="F:metal ion binding"/>
    <property type="evidence" value="ECO:0007669"/>
    <property type="project" value="UniProtKB-KW"/>
</dbReference>
<comment type="cofactor">
    <cofactor evidence="1">
        <name>[4Fe-4S] cluster</name>
        <dbReference type="ChEBI" id="CHEBI:49883"/>
    </cofactor>
</comment>
<keyword evidence="9" id="KW-1185">Reference proteome</keyword>
<evidence type="ECO:0000256" key="1">
    <source>
        <dbReference type="ARBA" id="ARBA00001966"/>
    </source>
</evidence>
<keyword evidence="8" id="KW-0560">Oxidoreductase</keyword>
<dbReference type="Pfam" id="PF01058">
    <property type="entry name" value="Oxidored_q6"/>
    <property type="match status" value="1"/>
</dbReference>
<evidence type="ECO:0000259" key="7">
    <source>
        <dbReference type="Pfam" id="PF01058"/>
    </source>
</evidence>
<dbReference type="EC" id="1.6.5.11" evidence="8"/>
<keyword evidence="6" id="KW-0411">Iron-sulfur</keyword>
<sequence>MLRILRHSQRIGIITEPGPVHSEAELKRLGVELRRLIDARFGRSLAIRQVDAGSCNACELEIHALNNPYYDLERFGVHFVASPRHADALLVTGPVSRHMEAALRRTWRATPAPKFVIALGNCACSGGEFGVTYASCGAVETVIPVDVKIPGCPPAPLDVLRGLLAALTASSRQDG</sequence>
<dbReference type="Proteomes" id="UP000426424">
    <property type="component" value="Chromosome"/>
</dbReference>
<organism evidence="8 9">
    <name type="scientific">Thermochromatium tepidum ATCC 43061</name>
    <dbReference type="NCBI Taxonomy" id="316276"/>
    <lineage>
        <taxon>Bacteria</taxon>
        <taxon>Pseudomonadati</taxon>
        <taxon>Pseudomonadota</taxon>
        <taxon>Gammaproteobacteria</taxon>
        <taxon>Chromatiales</taxon>
        <taxon>Chromatiaceae</taxon>
        <taxon>Thermochromatium</taxon>
    </lineage>
</organism>
<dbReference type="GO" id="GO:0016491">
    <property type="term" value="F:oxidoreductase activity"/>
    <property type="evidence" value="ECO:0007669"/>
    <property type="project" value="UniProtKB-KW"/>
</dbReference>
<accession>A0A6I6EBC4</accession>
<dbReference type="InterPro" id="IPR052375">
    <property type="entry name" value="Complex_I_20kDa-like"/>
</dbReference>
<dbReference type="InterPro" id="IPR006137">
    <property type="entry name" value="NADH_UbQ_OxRdtase-like_20kDa"/>
</dbReference>
<dbReference type="AlphaFoldDB" id="A0A6I6EBC4"/>
<evidence type="ECO:0000256" key="5">
    <source>
        <dbReference type="ARBA" id="ARBA00023004"/>
    </source>
</evidence>
<reference evidence="8 9" key="1">
    <citation type="submission" date="2019-12" db="EMBL/GenBank/DDBJ databases">
        <title>The complete genome of the thermophilic, anoxygenic phototrophic gammaproteobacterium Thermochromatium tepidum.</title>
        <authorList>
            <person name="Sattley W.M."/>
            <person name="Swingley W.D."/>
            <person name="Burchell B.M."/>
            <person name="Gurbani S.A."/>
            <person name="Kujawa C.M."/>
            <person name="Nuccio D.A."/>
            <person name="Schladweiler J."/>
            <person name="Shaffer K.N."/>
            <person name="Stokes L.M."/>
            <person name="Touchman J.W."/>
            <person name="Blankenship R.E."/>
            <person name="Madigan M.T."/>
        </authorList>
    </citation>
    <scope>NUCLEOTIDE SEQUENCE [LARGE SCALE GENOMIC DNA]</scope>
    <source>
        <strain evidence="8 9">ATCC 43061</strain>
    </source>
</reference>
<dbReference type="NCBIfam" id="NF005012">
    <property type="entry name" value="PRK06411.1"/>
    <property type="match status" value="1"/>
</dbReference>
<comment type="similarity">
    <text evidence="2">Belongs to the complex I 20 kDa subunit family.</text>
</comment>
<evidence type="ECO:0000256" key="6">
    <source>
        <dbReference type="ARBA" id="ARBA00023014"/>
    </source>
</evidence>
<dbReference type="Gene3D" id="3.40.50.12280">
    <property type="match status" value="1"/>
</dbReference>
<evidence type="ECO:0000256" key="3">
    <source>
        <dbReference type="ARBA" id="ARBA00022485"/>
    </source>
</evidence>
<gene>
    <name evidence="8" type="primary">nuoB</name>
    <name evidence="8" type="ORF">E6P07_04135</name>
</gene>
<keyword evidence="5" id="KW-0408">Iron</keyword>
<dbReference type="SUPFAM" id="SSF56770">
    <property type="entry name" value="HydA/Nqo6-like"/>
    <property type="match status" value="1"/>
</dbReference>
<evidence type="ECO:0000256" key="2">
    <source>
        <dbReference type="ARBA" id="ARBA00009173"/>
    </source>
</evidence>
<evidence type="ECO:0000256" key="4">
    <source>
        <dbReference type="ARBA" id="ARBA00022723"/>
    </source>
</evidence>
<keyword evidence="4" id="KW-0479">Metal-binding</keyword>
<dbReference type="KEGG" id="ttp:E6P07_04135"/>
<dbReference type="PANTHER" id="PTHR42989:SF1">
    <property type="entry name" value="FORMATE HYDROGENLYASE SUBUNIT 7-RELATED"/>
    <property type="match status" value="1"/>
</dbReference>
<dbReference type="GO" id="GO:0051539">
    <property type="term" value="F:4 iron, 4 sulfur cluster binding"/>
    <property type="evidence" value="ECO:0007669"/>
    <property type="project" value="UniProtKB-KW"/>
</dbReference>
<evidence type="ECO:0000313" key="9">
    <source>
        <dbReference type="Proteomes" id="UP000426424"/>
    </source>
</evidence>
<dbReference type="EMBL" id="CP039268">
    <property type="protein sequence ID" value="QGU32249.1"/>
    <property type="molecule type" value="Genomic_DNA"/>
</dbReference>
<evidence type="ECO:0000313" key="8">
    <source>
        <dbReference type="EMBL" id="QGU32249.1"/>
    </source>
</evidence>
<dbReference type="PANTHER" id="PTHR42989">
    <property type="entry name" value="HYDROGENASE-4 COMPONENT I"/>
    <property type="match status" value="1"/>
</dbReference>